<dbReference type="PANTHER" id="PTHR11011">
    <property type="entry name" value="MALE STERILITY PROTEIN 2-RELATED"/>
    <property type="match status" value="1"/>
</dbReference>
<dbReference type="PRINTS" id="PR00776">
    <property type="entry name" value="HEMOGLOBNASE"/>
</dbReference>
<comment type="function">
    <text evidence="16">Catalyzes the reduction of fatty acyl-CoA to fatty alcohols.</text>
</comment>
<feature type="domain" description="Fatty acyl-CoA reductase C-terminal" evidence="17">
    <location>
        <begin position="361"/>
        <end position="453"/>
    </location>
</feature>
<keyword evidence="9" id="KW-0378">Hydrolase</keyword>
<dbReference type="Pfam" id="PF03015">
    <property type="entry name" value="Sterile"/>
    <property type="match status" value="1"/>
</dbReference>
<evidence type="ECO:0000256" key="9">
    <source>
        <dbReference type="ARBA" id="ARBA00022801"/>
    </source>
</evidence>
<dbReference type="CDD" id="cd05236">
    <property type="entry name" value="FAR-N_SDR_e"/>
    <property type="match status" value="1"/>
</dbReference>
<evidence type="ECO:0000256" key="3">
    <source>
        <dbReference type="ARBA" id="ARBA00005928"/>
    </source>
</evidence>
<feature type="domain" description="Thioester reductase (TE)" evidence="18">
    <location>
        <begin position="18"/>
        <end position="288"/>
    </location>
</feature>
<comment type="catalytic activity">
    <reaction evidence="1">
        <text>Hydrolysis of proteins and small molecule substrates at -Asn-|-Xaa- bonds.</text>
        <dbReference type="EC" id="3.4.22.34"/>
    </reaction>
</comment>
<dbReference type="PANTHER" id="PTHR11011:SF45">
    <property type="entry name" value="FATTY ACYL-COA REDUCTASE CG8306-RELATED"/>
    <property type="match status" value="1"/>
</dbReference>
<dbReference type="Pfam" id="PF01650">
    <property type="entry name" value="Peptidase_C13"/>
    <property type="match status" value="1"/>
</dbReference>
<keyword evidence="14" id="KW-0472">Membrane</keyword>
<comment type="similarity">
    <text evidence="4">Belongs to the peptidase C13 family.</text>
</comment>
<evidence type="ECO:0000256" key="8">
    <source>
        <dbReference type="ARBA" id="ARBA00022729"/>
    </source>
</evidence>
<accession>A0AAN9TSN6</accession>
<name>A0AAN9TSN6_9HEMI</name>
<evidence type="ECO:0000256" key="1">
    <source>
        <dbReference type="ARBA" id="ARBA00000810"/>
    </source>
</evidence>
<keyword evidence="8" id="KW-0732">Signal</keyword>
<dbReference type="Pfam" id="PF07993">
    <property type="entry name" value="NAD_binding_4"/>
    <property type="match status" value="1"/>
</dbReference>
<evidence type="ECO:0000256" key="12">
    <source>
        <dbReference type="ARBA" id="ARBA00022989"/>
    </source>
</evidence>
<keyword evidence="12" id="KW-1133">Transmembrane helix</keyword>
<keyword evidence="13 16" id="KW-0443">Lipid metabolism</keyword>
<dbReference type="InterPro" id="IPR036291">
    <property type="entry name" value="NAD(P)-bd_dom_sf"/>
</dbReference>
<evidence type="ECO:0000313" key="19">
    <source>
        <dbReference type="EMBL" id="KAK7582284.1"/>
    </source>
</evidence>
<evidence type="ECO:0000256" key="15">
    <source>
        <dbReference type="ARBA" id="ARBA00052530"/>
    </source>
</evidence>
<dbReference type="Gene3D" id="3.40.50.720">
    <property type="entry name" value="NAD(P)-binding Rossmann-like Domain"/>
    <property type="match status" value="1"/>
</dbReference>
<dbReference type="FunFam" id="3.40.50.720:FF:000143">
    <property type="entry name" value="Fatty acyl-CoA reductase"/>
    <property type="match status" value="1"/>
</dbReference>
<dbReference type="GO" id="GO:0006508">
    <property type="term" value="P:proteolysis"/>
    <property type="evidence" value="ECO:0007669"/>
    <property type="project" value="UniProtKB-KW"/>
</dbReference>
<comment type="catalytic activity">
    <reaction evidence="15 16">
        <text>a long-chain fatty acyl-CoA + 2 NADPH + 2 H(+) = a long-chain primary fatty alcohol + 2 NADP(+) + CoA</text>
        <dbReference type="Rhea" id="RHEA:52716"/>
        <dbReference type="ChEBI" id="CHEBI:15378"/>
        <dbReference type="ChEBI" id="CHEBI:57287"/>
        <dbReference type="ChEBI" id="CHEBI:57783"/>
        <dbReference type="ChEBI" id="CHEBI:58349"/>
        <dbReference type="ChEBI" id="CHEBI:77396"/>
        <dbReference type="ChEBI" id="CHEBI:83139"/>
        <dbReference type="EC" id="1.2.1.84"/>
    </reaction>
</comment>
<keyword evidence="16" id="KW-0560">Oxidoreductase</keyword>
<dbReference type="SUPFAM" id="SSF51735">
    <property type="entry name" value="NAD(P)-binding Rossmann-fold domains"/>
    <property type="match status" value="1"/>
</dbReference>
<protein>
    <recommendedName>
        <fullName evidence="16">Fatty acyl-CoA reductase</fullName>
        <ecNumber evidence="16">1.2.1.84</ecNumber>
    </recommendedName>
</protein>
<evidence type="ECO:0000256" key="11">
    <source>
        <dbReference type="ARBA" id="ARBA00022857"/>
    </source>
</evidence>
<dbReference type="GO" id="GO:0016020">
    <property type="term" value="C:membrane"/>
    <property type="evidence" value="ECO:0007669"/>
    <property type="project" value="UniProtKB-SubCell"/>
</dbReference>
<keyword evidence="20" id="KW-1185">Reference proteome</keyword>
<keyword evidence="5 16" id="KW-0444">Lipid biosynthesis</keyword>
<dbReference type="GO" id="GO:0102965">
    <property type="term" value="F:alcohol-forming long-chain fatty acyl-CoA reductase activity"/>
    <property type="evidence" value="ECO:0007669"/>
    <property type="project" value="UniProtKB-EC"/>
</dbReference>
<keyword evidence="7" id="KW-0812">Transmembrane</keyword>
<comment type="subcellular location">
    <subcellularLocation>
        <location evidence="2">Membrane</location>
        <topology evidence="2">Multi-pass membrane protein</topology>
    </subcellularLocation>
</comment>
<sequence>MSSPVTNFYNKKERKALITGATGFVGLGLIEKLLRCFPSITLYLLIRSKYKKDAATRWKDLTLHPVFDKLREEKTISVFANIIVLPGDVGEDDLGLSDADKTTVINNVNIIYHCAATLDFEADLPTNVNINLLGTKRILQLCAQLKNCEGFLHVSSAYVNSDISDVEEEIYPAPEDTDKVIEITESLDMASLEAITKKLIKNHPNSYTFTKNLAEREVDKANMSFPTAIIRPSMILGSWKEPTPGWTASKNGPQGFIMGAAKGVIRRLPINENLIYDYIPVDVVINYMIIALWHASINWSRGNTTPVLHITSSTYHPFKWSEVHGKVHQYLHKYPLKNAVWYPNLKFLPSLQRYNISAFIFHIIPGFFLDLLTKIMGGKPILLRLHSKVNKSLTQLEKFIFCEWKFHNTKALRLQTALSEEDKEKFYLDIRSIDWEEFFHKLSIGIRLYLNKEKMSTLNAGKIKDKMYADVCHAYQILRHHKVPAENIITMMYDDIANNRENPFPGNIINQPDGKNVYAGVAKDYTKEDVNPKNFINVLLGNKKAMTGIGTGRVIESGPDDIVFVNFVDHGGPGILCFPEAELSVKTLNNTLSRMTSQKKFKKLILYIEACHAGSMFDDILVDNANIFVMTAADPKESSYACYFDKERQTYLGDLFSVNWMQESEKENLNMHSLHHIYERVRTETEKDSHVEEYGDLDIGNTNISEILGSPDLIKSTGVFDTYRKDAGKDAVDSYEVPLKVLQKKLRKLEGIHAEGEAQLIRGQIRTVVENPFVATQLHVLINACDLFDNKESKIIRDIQHVCGKLVPMTNIV</sequence>
<organism evidence="19 20">
    <name type="scientific">Parthenolecanium corni</name>
    <dbReference type="NCBI Taxonomy" id="536013"/>
    <lineage>
        <taxon>Eukaryota</taxon>
        <taxon>Metazoa</taxon>
        <taxon>Ecdysozoa</taxon>
        <taxon>Arthropoda</taxon>
        <taxon>Hexapoda</taxon>
        <taxon>Insecta</taxon>
        <taxon>Pterygota</taxon>
        <taxon>Neoptera</taxon>
        <taxon>Paraneoptera</taxon>
        <taxon>Hemiptera</taxon>
        <taxon>Sternorrhyncha</taxon>
        <taxon>Coccoidea</taxon>
        <taxon>Coccidae</taxon>
        <taxon>Parthenolecanium</taxon>
    </lineage>
</organism>
<evidence type="ECO:0000256" key="2">
    <source>
        <dbReference type="ARBA" id="ARBA00004141"/>
    </source>
</evidence>
<evidence type="ECO:0000313" key="20">
    <source>
        <dbReference type="Proteomes" id="UP001367676"/>
    </source>
</evidence>
<reference evidence="19 20" key="1">
    <citation type="submission" date="2024-03" db="EMBL/GenBank/DDBJ databases">
        <title>Adaptation during the transition from Ophiocordyceps entomopathogen to insect associate is accompanied by gene loss and intensified selection.</title>
        <authorList>
            <person name="Ward C.M."/>
            <person name="Onetto C.A."/>
            <person name="Borneman A.R."/>
        </authorList>
    </citation>
    <scope>NUCLEOTIDE SEQUENCE [LARGE SCALE GENOMIC DNA]</scope>
    <source>
        <strain evidence="19">AWRI1</strain>
        <tissue evidence="19">Single Adult Female</tissue>
    </source>
</reference>
<proteinExistence type="inferred from homology"/>
<dbReference type="FunFam" id="3.40.50.1460:FF:000006">
    <property type="entry name" value="Legumain"/>
    <property type="match status" value="1"/>
</dbReference>
<keyword evidence="11 16" id="KW-0521">NADP</keyword>
<evidence type="ECO:0000256" key="14">
    <source>
        <dbReference type="ARBA" id="ARBA00023136"/>
    </source>
</evidence>
<evidence type="ECO:0000256" key="7">
    <source>
        <dbReference type="ARBA" id="ARBA00022692"/>
    </source>
</evidence>
<dbReference type="Gene3D" id="3.40.50.1460">
    <property type="match status" value="1"/>
</dbReference>
<dbReference type="InterPro" id="IPR026055">
    <property type="entry name" value="FAR"/>
</dbReference>
<dbReference type="GO" id="GO:0004197">
    <property type="term" value="F:cysteine-type endopeptidase activity"/>
    <property type="evidence" value="ECO:0007669"/>
    <property type="project" value="UniProtKB-EC"/>
</dbReference>
<evidence type="ECO:0000259" key="17">
    <source>
        <dbReference type="Pfam" id="PF03015"/>
    </source>
</evidence>
<comment type="caution">
    <text evidence="19">The sequence shown here is derived from an EMBL/GenBank/DDBJ whole genome shotgun (WGS) entry which is preliminary data.</text>
</comment>
<keyword evidence="10" id="KW-0788">Thiol protease</keyword>
<evidence type="ECO:0000256" key="10">
    <source>
        <dbReference type="ARBA" id="ARBA00022807"/>
    </source>
</evidence>
<dbReference type="GO" id="GO:0080019">
    <property type="term" value="F:alcohol-forming very long-chain fatty acyl-CoA reductase activity"/>
    <property type="evidence" value="ECO:0007669"/>
    <property type="project" value="InterPro"/>
</dbReference>
<evidence type="ECO:0000256" key="6">
    <source>
        <dbReference type="ARBA" id="ARBA00022670"/>
    </source>
</evidence>
<keyword evidence="6" id="KW-0645">Protease</keyword>
<dbReference type="InterPro" id="IPR033640">
    <property type="entry name" value="FAR_C"/>
</dbReference>
<dbReference type="EMBL" id="JBBCAQ010000033">
    <property type="protein sequence ID" value="KAK7582284.1"/>
    <property type="molecule type" value="Genomic_DNA"/>
</dbReference>
<dbReference type="CDD" id="cd09071">
    <property type="entry name" value="FAR_C"/>
    <property type="match status" value="1"/>
</dbReference>
<evidence type="ECO:0000256" key="16">
    <source>
        <dbReference type="RuleBase" id="RU363097"/>
    </source>
</evidence>
<evidence type="ECO:0000259" key="18">
    <source>
        <dbReference type="Pfam" id="PF07993"/>
    </source>
</evidence>
<dbReference type="InterPro" id="IPR001096">
    <property type="entry name" value="Peptidase_C13"/>
</dbReference>
<dbReference type="AlphaFoldDB" id="A0AAN9TSN6"/>
<dbReference type="GO" id="GO:0035336">
    <property type="term" value="P:long-chain fatty-acyl-CoA metabolic process"/>
    <property type="evidence" value="ECO:0007669"/>
    <property type="project" value="TreeGrafter"/>
</dbReference>
<dbReference type="EC" id="1.2.1.84" evidence="16"/>
<dbReference type="Proteomes" id="UP001367676">
    <property type="component" value="Unassembled WGS sequence"/>
</dbReference>
<evidence type="ECO:0000256" key="5">
    <source>
        <dbReference type="ARBA" id="ARBA00022516"/>
    </source>
</evidence>
<evidence type="ECO:0000256" key="4">
    <source>
        <dbReference type="ARBA" id="ARBA00009941"/>
    </source>
</evidence>
<dbReference type="GO" id="GO:0005777">
    <property type="term" value="C:peroxisome"/>
    <property type="evidence" value="ECO:0007669"/>
    <property type="project" value="TreeGrafter"/>
</dbReference>
<dbReference type="InterPro" id="IPR013120">
    <property type="entry name" value="FAR_NAD-bd"/>
</dbReference>
<evidence type="ECO:0000256" key="13">
    <source>
        <dbReference type="ARBA" id="ARBA00023098"/>
    </source>
</evidence>
<gene>
    <name evidence="19" type="ORF">V9T40_013729</name>
</gene>
<comment type="similarity">
    <text evidence="3 16">Belongs to the fatty acyl-CoA reductase family.</text>
</comment>